<proteinExistence type="inferred from homology"/>
<organism evidence="8 9">
    <name type="scientific">Ancylostoma duodenale</name>
    <dbReference type="NCBI Taxonomy" id="51022"/>
    <lineage>
        <taxon>Eukaryota</taxon>
        <taxon>Metazoa</taxon>
        <taxon>Ecdysozoa</taxon>
        <taxon>Nematoda</taxon>
        <taxon>Chromadorea</taxon>
        <taxon>Rhabditida</taxon>
        <taxon>Rhabditina</taxon>
        <taxon>Rhabditomorpha</taxon>
        <taxon>Strongyloidea</taxon>
        <taxon>Ancylostomatidae</taxon>
        <taxon>Ancylostomatinae</taxon>
        <taxon>Ancylostoma</taxon>
    </lineage>
</organism>
<feature type="compositionally biased region" description="Basic and acidic residues" evidence="7">
    <location>
        <begin position="35"/>
        <end position="48"/>
    </location>
</feature>
<dbReference type="CDD" id="cd06662">
    <property type="entry name" value="SURF1"/>
    <property type="match status" value="1"/>
</dbReference>
<feature type="region of interest" description="Disordered" evidence="7">
    <location>
        <begin position="35"/>
        <end position="57"/>
    </location>
</feature>
<dbReference type="GO" id="GO:0005743">
    <property type="term" value="C:mitochondrial inner membrane"/>
    <property type="evidence" value="ECO:0007669"/>
    <property type="project" value="UniProtKB-SubCell"/>
</dbReference>
<evidence type="ECO:0000256" key="2">
    <source>
        <dbReference type="ARBA" id="ARBA00007165"/>
    </source>
</evidence>
<evidence type="ECO:0000256" key="7">
    <source>
        <dbReference type="SAM" id="MobiDB-lite"/>
    </source>
</evidence>
<keyword evidence="6" id="KW-0999">Mitochondrion inner membrane</keyword>
<comment type="similarity">
    <text evidence="2 6">Belongs to the SURF1 family.</text>
</comment>
<dbReference type="OrthoDB" id="10040024at2759"/>
<dbReference type="PROSITE" id="PS50895">
    <property type="entry name" value="SURF1"/>
    <property type="match status" value="1"/>
</dbReference>
<comment type="function">
    <text evidence="6">Probably involved in the biogenesis of the COX complex.</text>
</comment>
<accession>A0A0C2D371</accession>
<evidence type="ECO:0000313" key="8">
    <source>
        <dbReference type="EMBL" id="KIH56497.1"/>
    </source>
</evidence>
<comment type="subcellular location">
    <subcellularLocation>
        <location evidence="1">Membrane</location>
    </subcellularLocation>
    <subcellularLocation>
        <location evidence="6">Mitochondrion inner membrane</location>
        <topology evidence="6">Multi-pass membrane protein</topology>
    </subcellularLocation>
</comment>
<evidence type="ECO:0000256" key="1">
    <source>
        <dbReference type="ARBA" id="ARBA00004370"/>
    </source>
</evidence>
<dbReference type="EMBL" id="KN735644">
    <property type="protein sequence ID" value="KIH56497.1"/>
    <property type="molecule type" value="Genomic_DNA"/>
</dbReference>
<dbReference type="InterPro" id="IPR045214">
    <property type="entry name" value="Surf1/Surf4"/>
</dbReference>
<sequence length="304" mass="34464">LYLKEEIERSSRYSFGCYFRNCSDSKLLSLQLERRSKEKGQDRQKTGREGNGGGGNKRFSAGSIAMLIIPATTFCLGCWQTYRLRWKLDLIERLKQRLDEPAVDFPLDDVSKLDSMEYRRVRVTGEFLHDKEFHIAPRGRFDPGYKEKSSGSLLSSDDLSSHGAHIITPFRLSKSNVVVMINRGWVPASKVSPNSRTASQPKGEVTIEAVVRKSEKRPQFVGENVPERGLWFYKDFDQMALQYNTDPIYLEAVYESTVPGGPIGGQSNVNKFILTIGPIQMIQPTNNSIHMGLAKLFKQGKTFR</sequence>
<evidence type="ECO:0000313" key="9">
    <source>
        <dbReference type="Proteomes" id="UP000054047"/>
    </source>
</evidence>
<keyword evidence="5" id="KW-0472">Membrane</keyword>
<keyword evidence="9" id="KW-1185">Reference proteome</keyword>
<dbReference type="Proteomes" id="UP000054047">
    <property type="component" value="Unassembled WGS sequence"/>
</dbReference>
<evidence type="ECO:0000256" key="5">
    <source>
        <dbReference type="ARBA" id="ARBA00023136"/>
    </source>
</evidence>
<evidence type="ECO:0000256" key="3">
    <source>
        <dbReference type="ARBA" id="ARBA00022692"/>
    </source>
</evidence>
<keyword evidence="3" id="KW-0812">Transmembrane</keyword>
<feature type="non-terminal residue" evidence="8">
    <location>
        <position position="1"/>
    </location>
</feature>
<evidence type="ECO:0000256" key="4">
    <source>
        <dbReference type="ARBA" id="ARBA00022989"/>
    </source>
</evidence>
<dbReference type="PANTHER" id="PTHR23427:SF2">
    <property type="entry name" value="SURFEIT LOCUS PROTEIN 1"/>
    <property type="match status" value="1"/>
</dbReference>
<gene>
    <name evidence="8" type="ORF">ANCDUO_13321</name>
</gene>
<dbReference type="PANTHER" id="PTHR23427">
    <property type="entry name" value="SURFEIT LOCUS PROTEIN"/>
    <property type="match status" value="1"/>
</dbReference>
<dbReference type="Pfam" id="PF02104">
    <property type="entry name" value="SURF1"/>
    <property type="match status" value="1"/>
</dbReference>
<reference evidence="8 9" key="1">
    <citation type="submission" date="2013-12" db="EMBL/GenBank/DDBJ databases">
        <title>Draft genome of the parsitic nematode Ancylostoma duodenale.</title>
        <authorList>
            <person name="Mitreva M."/>
        </authorList>
    </citation>
    <scope>NUCLEOTIDE SEQUENCE [LARGE SCALE GENOMIC DNA]</scope>
    <source>
        <strain evidence="8 9">Zhejiang</strain>
    </source>
</reference>
<dbReference type="AlphaFoldDB" id="A0A0C2D371"/>
<keyword evidence="6" id="KW-0496">Mitochondrion</keyword>
<dbReference type="GO" id="GO:0033617">
    <property type="term" value="P:mitochondrial respiratory chain complex IV assembly"/>
    <property type="evidence" value="ECO:0007669"/>
    <property type="project" value="TreeGrafter"/>
</dbReference>
<keyword evidence="4" id="KW-1133">Transmembrane helix</keyword>
<protein>
    <recommendedName>
        <fullName evidence="6">SURF1-like protein</fullName>
    </recommendedName>
</protein>
<evidence type="ECO:0000256" key="6">
    <source>
        <dbReference type="RuleBase" id="RU363076"/>
    </source>
</evidence>
<dbReference type="InterPro" id="IPR002994">
    <property type="entry name" value="Surf1/Shy1"/>
</dbReference>
<name>A0A0C2D371_9BILA</name>